<dbReference type="PROSITE" id="PS01039">
    <property type="entry name" value="SBP_BACTERIAL_3"/>
    <property type="match status" value="1"/>
</dbReference>
<dbReference type="Proteomes" id="UP000249467">
    <property type="component" value="Unassembled WGS sequence"/>
</dbReference>
<dbReference type="SMART" id="SM00062">
    <property type="entry name" value="PBPb"/>
    <property type="match status" value="1"/>
</dbReference>
<evidence type="ECO:0000259" key="6">
    <source>
        <dbReference type="SMART" id="SM00079"/>
    </source>
</evidence>
<evidence type="ECO:0000259" key="5">
    <source>
        <dbReference type="SMART" id="SM00062"/>
    </source>
</evidence>
<evidence type="ECO:0000313" key="7">
    <source>
        <dbReference type="EMBL" id="PZO36883.1"/>
    </source>
</evidence>
<feature type="domain" description="Ionotropic glutamate receptor C-terminal" evidence="6">
    <location>
        <begin position="59"/>
        <end position="263"/>
    </location>
</feature>
<dbReference type="PANTHER" id="PTHR30085">
    <property type="entry name" value="AMINO ACID ABC TRANSPORTER PERMEASE"/>
    <property type="match status" value="1"/>
</dbReference>
<evidence type="ECO:0000313" key="8">
    <source>
        <dbReference type="Proteomes" id="UP000249467"/>
    </source>
</evidence>
<comment type="similarity">
    <text evidence="1 4">Belongs to the bacterial solute-binding protein 3 family.</text>
</comment>
<dbReference type="SUPFAM" id="SSF53850">
    <property type="entry name" value="Periplasmic binding protein-like II"/>
    <property type="match status" value="1"/>
</dbReference>
<dbReference type="Pfam" id="PF00497">
    <property type="entry name" value="SBP_bac_3"/>
    <property type="match status" value="1"/>
</dbReference>
<dbReference type="GO" id="GO:0030288">
    <property type="term" value="C:outer membrane-bounded periplasmic space"/>
    <property type="evidence" value="ECO:0007669"/>
    <property type="project" value="TreeGrafter"/>
</dbReference>
<name>A0A2W4VVL4_9CYAN</name>
<organism evidence="7 8">
    <name type="scientific">Pseudanabaena frigida</name>
    <dbReference type="NCBI Taxonomy" id="945775"/>
    <lineage>
        <taxon>Bacteria</taxon>
        <taxon>Bacillati</taxon>
        <taxon>Cyanobacteriota</taxon>
        <taxon>Cyanophyceae</taxon>
        <taxon>Pseudanabaenales</taxon>
        <taxon>Pseudanabaenaceae</taxon>
        <taxon>Pseudanabaena</taxon>
    </lineage>
</organism>
<comment type="caution">
    <text evidence="7">The sequence shown here is derived from an EMBL/GenBank/DDBJ whole genome shotgun (WGS) entry which is preliminary data.</text>
</comment>
<gene>
    <name evidence="7" type="ORF">DCF19_20350</name>
</gene>
<evidence type="ECO:0000256" key="3">
    <source>
        <dbReference type="ARBA" id="ARBA00022729"/>
    </source>
</evidence>
<sequence length="275" mass="30329">MRKTQSNTFVLTTIATIALFDGGNYFQVLLPHNLAIAAETNSAITPEINTLDKIQKRGKLIIGVKDNLPPFGFRDRTGNLSGLEIDIARELAKELNIPIELVPLKNRDRLAALQNNQVDLAIAQITVTSNRSRLIDFSLPYYTDSTIAIAKSGTTSQDLKQPVAIAVIKNSATIAVIQSQFPKAAIIGASSYQDGLAALQSGRVKAFAGDKSSLIQWIKENPEYESIGQPLAVHSLAIALPRGLQHLDLRDRVFDIVEKWRKNGWLKERAKYWGL</sequence>
<evidence type="ECO:0000256" key="1">
    <source>
        <dbReference type="ARBA" id="ARBA00010333"/>
    </source>
</evidence>
<dbReference type="GO" id="GO:0006865">
    <property type="term" value="P:amino acid transport"/>
    <property type="evidence" value="ECO:0007669"/>
    <property type="project" value="TreeGrafter"/>
</dbReference>
<accession>A0A2W4VVL4</accession>
<dbReference type="GO" id="GO:0016020">
    <property type="term" value="C:membrane"/>
    <property type="evidence" value="ECO:0007669"/>
    <property type="project" value="InterPro"/>
</dbReference>
<dbReference type="Gene3D" id="3.40.190.10">
    <property type="entry name" value="Periplasmic binding protein-like II"/>
    <property type="match status" value="2"/>
</dbReference>
<dbReference type="AlphaFoldDB" id="A0A2W4VVL4"/>
<keyword evidence="3" id="KW-0732">Signal</keyword>
<reference evidence="7 8" key="2">
    <citation type="submission" date="2018-06" db="EMBL/GenBank/DDBJ databases">
        <title>Metagenomic assembly of (sub)arctic Cyanobacteria and their associated microbiome from non-axenic cultures.</title>
        <authorList>
            <person name="Baurain D."/>
        </authorList>
    </citation>
    <scope>NUCLEOTIDE SEQUENCE [LARGE SCALE GENOMIC DNA]</scope>
    <source>
        <strain evidence="7">ULC066bin1</strain>
    </source>
</reference>
<proteinExistence type="inferred from homology"/>
<dbReference type="InterPro" id="IPR001638">
    <property type="entry name" value="Solute-binding_3/MltF_N"/>
</dbReference>
<dbReference type="SMART" id="SM00079">
    <property type="entry name" value="PBPe"/>
    <property type="match status" value="1"/>
</dbReference>
<evidence type="ECO:0000256" key="2">
    <source>
        <dbReference type="ARBA" id="ARBA00022448"/>
    </source>
</evidence>
<dbReference type="GO" id="GO:0015276">
    <property type="term" value="F:ligand-gated monoatomic ion channel activity"/>
    <property type="evidence" value="ECO:0007669"/>
    <property type="project" value="InterPro"/>
</dbReference>
<dbReference type="InterPro" id="IPR051455">
    <property type="entry name" value="Bact_solute-bind_prot3"/>
</dbReference>
<reference evidence="7 8" key="1">
    <citation type="submission" date="2018-04" db="EMBL/GenBank/DDBJ databases">
        <authorList>
            <person name="Go L.Y."/>
            <person name="Mitchell J.A."/>
        </authorList>
    </citation>
    <scope>NUCLEOTIDE SEQUENCE [LARGE SCALE GENOMIC DNA]</scope>
    <source>
        <strain evidence="7">ULC066bin1</strain>
    </source>
</reference>
<dbReference type="InterPro" id="IPR018313">
    <property type="entry name" value="SBP_3_CS"/>
</dbReference>
<evidence type="ECO:0000256" key="4">
    <source>
        <dbReference type="RuleBase" id="RU003744"/>
    </source>
</evidence>
<dbReference type="PANTHER" id="PTHR30085:SF6">
    <property type="entry name" value="ABC TRANSPORTER GLUTAMINE-BINDING PROTEIN GLNH"/>
    <property type="match status" value="1"/>
</dbReference>
<dbReference type="EMBL" id="QBML01000036">
    <property type="protein sequence ID" value="PZO36883.1"/>
    <property type="molecule type" value="Genomic_DNA"/>
</dbReference>
<feature type="domain" description="Solute-binding protein family 3/N-terminal" evidence="5">
    <location>
        <begin position="59"/>
        <end position="269"/>
    </location>
</feature>
<protein>
    <submittedName>
        <fullName evidence="7">Amino acid ABC transporter substrate-binding protein</fullName>
    </submittedName>
</protein>
<dbReference type="GO" id="GO:0005576">
    <property type="term" value="C:extracellular region"/>
    <property type="evidence" value="ECO:0007669"/>
    <property type="project" value="TreeGrafter"/>
</dbReference>
<keyword evidence="2" id="KW-0813">Transport</keyword>
<dbReference type="InterPro" id="IPR001320">
    <property type="entry name" value="Iontro_rcpt_C"/>
</dbReference>